<keyword evidence="11" id="KW-1185">Reference proteome</keyword>
<reference evidence="10 11" key="1">
    <citation type="submission" date="2014-04" db="EMBL/GenBank/DDBJ databases">
        <authorList>
            <person name="Hornung B.V."/>
        </authorList>
    </citation>
    <scope>NUCLEOTIDE SEQUENCE [LARGE SCALE GENOMIC DNA]</scope>
    <source>
        <strain evidence="10 11">CRIB</strain>
    </source>
</reference>
<feature type="binding site" evidence="7">
    <location>
        <position position="136"/>
    </location>
    <ligand>
        <name>carbamoyl phosphate</name>
        <dbReference type="ChEBI" id="CHEBI:58228"/>
    </ligand>
</feature>
<comment type="pathway">
    <text evidence="1 7">Pyrimidine metabolism; UMP biosynthesis via de novo pathway; (S)-dihydroorotate from bicarbonate: step 2/3.</text>
</comment>
<comment type="catalytic activity">
    <reaction evidence="6 7">
        <text>carbamoyl phosphate + L-aspartate = N-carbamoyl-L-aspartate + phosphate + H(+)</text>
        <dbReference type="Rhea" id="RHEA:20013"/>
        <dbReference type="ChEBI" id="CHEBI:15378"/>
        <dbReference type="ChEBI" id="CHEBI:29991"/>
        <dbReference type="ChEBI" id="CHEBI:32814"/>
        <dbReference type="ChEBI" id="CHEBI:43474"/>
        <dbReference type="ChEBI" id="CHEBI:58228"/>
        <dbReference type="EC" id="2.1.3.2"/>
    </reaction>
</comment>
<dbReference type="InterPro" id="IPR002082">
    <property type="entry name" value="Asp_carbamoyltransf"/>
</dbReference>
<dbReference type="Proteomes" id="UP000245622">
    <property type="component" value="Chromosome 1"/>
</dbReference>
<feature type="binding site" evidence="7">
    <location>
        <position position="133"/>
    </location>
    <ligand>
        <name>carbamoyl phosphate</name>
        <dbReference type="ChEBI" id="CHEBI:58228"/>
    </ligand>
</feature>
<feature type="binding site" evidence="7">
    <location>
        <position position="84"/>
    </location>
    <ligand>
        <name>L-aspartate</name>
        <dbReference type="ChEBI" id="CHEBI:29991"/>
    </ligand>
</feature>
<dbReference type="AlphaFoldDB" id="A0A1V1I3X7"/>
<organism evidence="10 11">
    <name type="scientific">Romboutsia ilealis</name>
    <dbReference type="NCBI Taxonomy" id="1115758"/>
    <lineage>
        <taxon>Bacteria</taxon>
        <taxon>Bacillati</taxon>
        <taxon>Bacillota</taxon>
        <taxon>Clostridia</taxon>
        <taxon>Peptostreptococcales</taxon>
        <taxon>Peptostreptococcaceae</taxon>
        <taxon>Romboutsia</taxon>
    </lineage>
</organism>
<dbReference type="GO" id="GO:0016597">
    <property type="term" value="F:amino acid binding"/>
    <property type="evidence" value="ECO:0007669"/>
    <property type="project" value="InterPro"/>
</dbReference>
<name>A0A1V1I3X7_9FIRM</name>
<feature type="binding site" evidence="7">
    <location>
        <position position="55"/>
    </location>
    <ligand>
        <name>carbamoyl phosphate</name>
        <dbReference type="ChEBI" id="CHEBI:58228"/>
    </ligand>
</feature>
<dbReference type="PRINTS" id="PR00100">
    <property type="entry name" value="AOTCASE"/>
</dbReference>
<evidence type="ECO:0000259" key="8">
    <source>
        <dbReference type="Pfam" id="PF00185"/>
    </source>
</evidence>
<keyword evidence="4 7" id="KW-0665">Pyrimidine biosynthesis</keyword>
<comment type="subunit">
    <text evidence="7">Heterododecamer (2C3:3R2) of six catalytic PyrB chains organized as two trimers (C3), and six regulatory PyrI chains organized as three dimers (R2).</text>
</comment>
<dbReference type="GO" id="GO:0006520">
    <property type="term" value="P:amino acid metabolic process"/>
    <property type="evidence" value="ECO:0007669"/>
    <property type="project" value="InterPro"/>
</dbReference>
<dbReference type="GeneID" id="82206351"/>
<dbReference type="FunFam" id="3.40.50.1370:FF:000002">
    <property type="entry name" value="Aspartate carbamoyltransferase 2"/>
    <property type="match status" value="1"/>
</dbReference>
<dbReference type="FunFam" id="3.40.50.1370:FF:000001">
    <property type="entry name" value="Aspartate carbamoyltransferase"/>
    <property type="match status" value="1"/>
</dbReference>
<dbReference type="HAMAP" id="MF_00001">
    <property type="entry name" value="Asp_carb_tr"/>
    <property type="match status" value="1"/>
</dbReference>
<evidence type="ECO:0000256" key="7">
    <source>
        <dbReference type="HAMAP-Rule" id="MF_00001"/>
    </source>
</evidence>
<dbReference type="UniPathway" id="UPA00070">
    <property type="reaction ID" value="UER00116"/>
</dbReference>
<dbReference type="EMBL" id="LN555523">
    <property type="protein sequence ID" value="CED94916.1"/>
    <property type="molecule type" value="Genomic_DNA"/>
</dbReference>
<dbReference type="PRINTS" id="PR00101">
    <property type="entry name" value="ATCASE"/>
</dbReference>
<dbReference type="InterPro" id="IPR006132">
    <property type="entry name" value="Asp/Orn_carbamoyltranf_P-bd"/>
</dbReference>
<dbReference type="EC" id="2.1.3.2" evidence="7"/>
<dbReference type="NCBIfam" id="NF002032">
    <property type="entry name" value="PRK00856.1"/>
    <property type="match status" value="1"/>
</dbReference>
<feature type="binding site" evidence="7">
    <location>
        <position position="56"/>
    </location>
    <ligand>
        <name>carbamoyl phosphate</name>
        <dbReference type="ChEBI" id="CHEBI:58228"/>
    </ligand>
</feature>
<evidence type="ECO:0000256" key="6">
    <source>
        <dbReference type="ARBA" id="ARBA00048859"/>
    </source>
</evidence>
<dbReference type="GO" id="GO:0004070">
    <property type="term" value="F:aspartate carbamoyltransferase activity"/>
    <property type="evidence" value="ECO:0007669"/>
    <property type="project" value="UniProtKB-UniRule"/>
</dbReference>
<dbReference type="GO" id="GO:0044205">
    <property type="term" value="P:'de novo' UMP biosynthetic process"/>
    <property type="evidence" value="ECO:0007669"/>
    <property type="project" value="UniProtKB-UniRule"/>
</dbReference>
<dbReference type="RefSeq" id="WP_180702401.1">
    <property type="nucleotide sequence ID" value="NZ_LN555523.1"/>
</dbReference>
<dbReference type="PROSITE" id="PS00097">
    <property type="entry name" value="CARBAMOYLTRANSFERASE"/>
    <property type="match status" value="1"/>
</dbReference>
<comment type="similarity">
    <text evidence="2 7">Belongs to the aspartate/ornithine carbamoyltransferase superfamily. ATCase family.</text>
</comment>
<evidence type="ECO:0000256" key="2">
    <source>
        <dbReference type="ARBA" id="ARBA00008896"/>
    </source>
</evidence>
<evidence type="ECO:0000256" key="3">
    <source>
        <dbReference type="ARBA" id="ARBA00022679"/>
    </source>
</evidence>
<dbReference type="Pfam" id="PF00185">
    <property type="entry name" value="OTCace"/>
    <property type="match status" value="1"/>
</dbReference>
<dbReference type="Pfam" id="PF02729">
    <property type="entry name" value="OTCace_N"/>
    <property type="match status" value="1"/>
</dbReference>
<feature type="binding site" evidence="7">
    <location>
        <position position="267"/>
    </location>
    <ligand>
        <name>carbamoyl phosphate</name>
        <dbReference type="ChEBI" id="CHEBI:58228"/>
    </ligand>
</feature>
<feature type="domain" description="Aspartate/ornithine carbamoyltransferase Asp/Orn-binding" evidence="8">
    <location>
        <begin position="153"/>
        <end position="301"/>
    </location>
</feature>
<dbReference type="Gene3D" id="3.40.50.1370">
    <property type="entry name" value="Aspartate/ornithine carbamoyltransferase"/>
    <property type="match status" value="2"/>
</dbReference>
<dbReference type="InterPro" id="IPR006131">
    <property type="entry name" value="Asp_carbamoyltransf_Asp/Orn-bd"/>
</dbReference>
<feature type="binding site" evidence="7">
    <location>
        <position position="268"/>
    </location>
    <ligand>
        <name>carbamoyl phosphate</name>
        <dbReference type="ChEBI" id="CHEBI:58228"/>
    </ligand>
</feature>
<evidence type="ECO:0000313" key="10">
    <source>
        <dbReference type="EMBL" id="CED94916.1"/>
    </source>
</evidence>
<feature type="binding site" evidence="7">
    <location>
        <position position="228"/>
    </location>
    <ligand>
        <name>L-aspartate</name>
        <dbReference type="ChEBI" id="CHEBI:29991"/>
    </ligand>
</feature>
<dbReference type="InterPro" id="IPR006130">
    <property type="entry name" value="Asp/Orn_carbamoylTrfase"/>
</dbReference>
<accession>A0A1V1I3X7</accession>
<comment type="function">
    <text evidence="5 7">Catalyzes the condensation of carbamoyl phosphate and aspartate to form carbamoyl aspartate and inorganic phosphate, the committed step in the de novo pyrimidine nucleotide biosynthesis pathway.</text>
</comment>
<sequence>MLLKGRNLIQSEDFSVEEINQILSLSQNIIENPSKYSRVCEGKLLATLFYEPSTRTRLSFESAMYRLGGSVVGFSEPNSSSVSKGESLGDTIRTVSCYADVIVMRHPVAGSAEEAAKYTEIPFINAGDGGNQHPTQTLTDLLTIKSLKGSLDNHTIGLCGDLKNGRTVHSLVKAMSRYKGTKFIFISPDELKMPKYIKEAIQEQGHAYYETNNLDEVIGSLDILYMTRVQRERFENQEQYEKLKNYYILNKSKMQNAREDMLVMHPLPRVNEIDAEVDFDERAVYFKQAKYGMFVRMALIMKLLGAKESQNSLEEAAIDYI</sequence>
<dbReference type="InterPro" id="IPR036901">
    <property type="entry name" value="Asp/Orn_carbamoylTrfase_sf"/>
</dbReference>
<feature type="domain" description="Aspartate/ornithine carbamoyltransferase carbamoyl-P binding" evidence="9">
    <location>
        <begin position="6"/>
        <end position="145"/>
    </location>
</feature>
<evidence type="ECO:0000313" key="11">
    <source>
        <dbReference type="Proteomes" id="UP000245622"/>
    </source>
</evidence>
<proteinExistence type="inferred from homology"/>
<keyword evidence="3 7" id="KW-0808">Transferase</keyword>
<feature type="binding site" evidence="7">
    <location>
        <position position="105"/>
    </location>
    <ligand>
        <name>carbamoyl phosphate</name>
        <dbReference type="ChEBI" id="CHEBI:58228"/>
    </ligand>
</feature>
<gene>
    <name evidence="7" type="primary">pyrB</name>
    <name evidence="10" type="ORF">CRIB_2317</name>
</gene>
<evidence type="ECO:0000256" key="1">
    <source>
        <dbReference type="ARBA" id="ARBA00004852"/>
    </source>
</evidence>
<feature type="binding site" evidence="7">
    <location>
        <position position="166"/>
    </location>
    <ligand>
        <name>L-aspartate</name>
        <dbReference type="ChEBI" id="CHEBI:29991"/>
    </ligand>
</feature>
<dbReference type="PANTHER" id="PTHR45753:SF6">
    <property type="entry name" value="ASPARTATE CARBAMOYLTRANSFERASE"/>
    <property type="match status" value="1"/>
</dbReference>
<evidence type="ECO:0000259" key="9">
    <source>
        <dbReference type="Pfam" id="PF02729"/>
    </source>
</evidence>
<dbReference type="KEGG" id="ril:CRIB_2317"/>
<evidence type="ECO:0000256" key="5">
    <source>
        <dbReference type="ARBA" id="ARBA00043884"/>
    </source>
</evidence>
<dbReference type="PANTHER" id="PTHR45753">
    <property type="entry name" value="ORNITHINE CARBAMOYLTRANSFERASE, MITOCHONDRIAL"/>
    <property type="match status" value="1"/>
</dbReference>
<protein>
    <recommendedName>
        <fullName evidence="7">Aspartate carbamoyltransferase</fullName>
        <ecNumber evidence="7">2.1.3.2</ecNumber>
    </recommendedName>
    <alternativeName>
        <fullName evidence="7">Aspartate transcarbamylase</fullName>
        <shortName evidence="7">ATCase</shortName>
    </alternativeName>
</protein>
<dbReference type="SUPFAM" id="SSF53671">
    <property type="entry name" value="Aspartate/ornithine carbamoyltransferase"/>
    <property type="match status" value="1"/>
</dbReference>
<dbReference type="NCBIfam" id="TIGR00670">
    <property type="entry name" value="asp_carb_tr"/>
    <property type="match status" value="1"/>
</dbReference>
<dbReference type="GO" id="GO:0006207">
    <property type="term" value="P:'de novo' pyrimidine nucleobase biosynthetic process"/>
    <property type="evidence" value="ECO:0007669"/>
    <property type="project" value="InterPro"/>
</dbReference>
<evidence type="ECO:0000256" key="4">
    <source>
        <dbReference type="ARBA" id="ARBA00022975"/>
    </source>
</evidence>